<reference evidence="2" key="1">
    <citation type="submission" date="2016-05" db="EMBL/GenBank/DDBJ databases">
        <authorList>
            <person name="Naeem Raeece"/>
        </authorList>
    </citation>
    <scope>NUCLEOTIDE SEQUENCE [LARGE SCALE GENOMIC DNA]</scope>
</reference>
<protein>
    <submittedName>
        <fullName evidence="1">PIR Superfamily Protein</fullName>
    </submittedName>
</protein>
<dbReference type="Proteomes" id="UP000078546">
    <property type="component" value="Unassembled WGS sequence"/>
</dbReference>
<evidence type="ECO:0000313" key="1">
    <source>
        <dbReference type="EMBL" id="SBT00413.1"/>
    </source>
</evidence>
<organism evidence="1 2">
    <name type="scientific">Plasmodium ovale curtisi</name>
    <dbReference type="NCBI Taxonomy" id="864141"/>
    <lineage>
        <taxon>Eukaryota</taxon>
        <taxon>Sar</taxon>
        <taxon>Alveolata</taxon>
        <taxon>Apicomplexa</taxon>
        <taxon>Aconoidasida</taxon>
        <taxon>Haemosporida</taxon>
        <taxon>Plasmodiidae</taxon>
        <taxon>Plasmodium</taxon>
        <taxon>Plasmodium (Plasmodium)</taxon>
    </lineage>
</organism>
<proteinExistence type="predicted"/>
<dbReference type="AlphaFoldDB" id="A0A1A8X9B2"/>
<sequence>MAENIVDSTFKLLKSDQTFRSNVNLYEFYDLLDTRLESHVVSKICRGCGKDNRSIDCISCNLQTILKDLDYMRPMFENKGLYDSKYYDYFMYWIYGKVTDSNKDGLGTYLFFSNLKDLLEKDIAKNKHKEKYLRIYDRRVLKKKKDLFDFLEYYYFLKSKLTANINKEEYCKYIEYIFELYKAVDQDHIAKAHKWYEEELELFKNKFALEGTNELNLLDIQCPNKCLKNIFDTSKTLCPLEKKDTELCMNEETEALVVAPQRTLQYDHILKEFSAYKKYEEFNKVNGGDNNKYCNDMCDLEKKYTGIKDLCKKLAKNIENLFKKNQNERIDGCEHLYYWIYDHIWDMFSKNSNYISDKESVLKLLNAGYNIMYELNFYECLYHYNFKDSFNIWKEKKYLHDYFKNFDDIQGKIISDEYKCDEYHTYLYDINDLYEIYIKECCYCLKSGYCEENCGNYFLCNEKYNPYNLYLKLKCKYLSSGKDFKKVEKPLGVDHYVITASQKSAEGTCTKLACDPFYFTPFGSWLNRKVHKKKKIKDYLPEEHDQELLVHDLEPTYINSRNRKLRLLYHSA</sequence>
<dbReference type="EMBL" id="FLQV01001904">
    <property type="protein sequence ID" value="SBT00413.1"/>
    <property type="molecule type" value="Genomic_DNA"/>
</dbReference>
<name>A0A1A8X9B2_PLAOA</name>
<dbReference type="InterPro" id="IPR008780">
    <property type="entry name" value="Plasmodium_Vir"/>
</dbReference>
<dbReference type="Pfam" id="PF05795">
    <property type="entry name" value="Plasmodium_Vir"/>
    <property type="match status" value="2"/>
</dbReference>
<evidence type="ECO:0000313" key="2">
    <source>
        <dbReference type="Proteomes" id="UP000078546"/>
    </source>
</evidence>
<gene>
    <name evidence="1" type="ORF">POVCU1_059820</name>
</gene>
<accession>A0A1A8X9B2</accession>